<dbReference type="EMBL" id="JASAYJ010000006">
    <property type="protein sequence ID" value="MDP8186911.1"/>
    <property type="molecule type" value="Genomic_DNA"/>
</dbReference>
<evidence type="ECO:0000313" key="1">
    <source>
        <dbReference type="EMBL" id="MDP8186911.1"/>
    </source>
</evidence>
<protein>
    <submittedName>
        <fullName evidence="1">Uncharacterized protein</fullName>
    </submittedName>
</protein>
<dbReference type="Proteomes" id="UP001230466">
    <property type="component" value="Unassembled WGS sequence"/>
</dbReference>
<sequence>MRNFINTAVAEHIRQSKNIDELTDILSDLDLQAHALTAGIRVIGELMTQVSQWEDGRLEGNELCDLGLFLHHSSKKLEQLNDSTMQALHKKTLLERT</sequence>
<evidence type="ECO:0000313" key="2">
    <source>
        <dbReference type="Proteomes" id="UP001230466"/>
    </source>
</evidence>
<accession>A0AAW8CGY2</accession>
<comment type="caution">
    <text evidence="1">The sequence shown here is derived from an EMBL/GenBank/DDBJ whole genome shotgun (WGS) entry which is preliminary data.</text>
</comment>
<gene>
    <name evidence="1" type="ORF">QJU78_03835</name>
</gene>
<name>A0AAW8CGY2_9PAST</name>
<dbReference type="RefSeq" id="WP_211598204.1">
    <property type="nucleotide sequence ID" value="NZ_JAGRQI010000012.1"/>
</dbReference>
<dbReference type="AlphaFoldDB" id="A0AAW8CGY2"/>
<proteinExistence type="predicted"/>
<organism evidence="1 2">
    <name type="scientific">Pasteurella atlantica</name>
    <dbReference type="NCBI Taxonomy" id="2827233"/>
    <lineage>
        <taxon>Bacteria</taxon>
        <taxon>Pseudomonadati</taxon>
        <taxon>Pseudomonadota</taxon>
        <taxon>Gammaproteobacteria</taxon>
        <taxon>Pasteurellales</taxon>
        <taxon>Pasteurellaceae</taxon>
        <taxon>Pasteurella</taxon>
    </lineage>
</organism>
<reference evidence="1" key="1">
    <citation type="journal article" date="2023" name="Front. Microbiol.">
        <title>Phylogeography and host specificity of Pasteurellaceae pathogenic to sea-farmed fish in the north-east Atlantic.</title>
        <authorList>
            <person name="Gulla S."/>
            <person name="Colquhoun D.J."/>
            <person name="Olsen A.B."/>
            <person name="Spilsberg B."/>
            <person name="Lagesen K."/>
            <person name="Aakesson C.P."/>
            <person name="Strom S."/>
            <person name="Manji F."/>
            <person name="Birkbeck T.H."/>
            <person name="Nilsen H.K."/>
        </authorList>
    </citation>
    <scope>NUCLEOTIDE SEQUENCE</scope>
    <source>
        <strain evidence="1">VIB1234</strain>
    </source>
</reference>